<keyword evidence="3" id="KW-1185">Reference proteome</keyword>
<evidence type="ECO:0000256" key="1">
    <source>
        <dbReference type="SAM" id="MobiDB-lite"/>
    </source>
</evidence>
<dbReference type="AlphaFoldDB" id="A0AAN7QLW7"/>
<feature type="region of interest" description="Disordered" evidence="1">
    <location>
        <begin position="291"/>
        <end position="315"/>
    </location>
</feature>
<dbReference type="EMBL" id="JARPUR010000001">
    <property type="protein sequence ID" value="KAK4883908.1"/>
    <property type="molecule type" value="Genomic_DNA"/>
</dbReference>
<accession>A0AAN7QLW7</accession>
<feature type="compositionally biased region" description="Low complexity" evidence="1">
    <location>
        <begin position="291"/>
        <end position="311"/>
    </location>
</feature>
<dbReference type="Proteomes" id="UP001353858">
    <property type="component" value="Unassembled WGS sequence"/>
</dbReference>
<feature type="compositionally biased region" description="Basic and acidic residues" evidence="1">
    <location>
        <begin position="148"/>
        <end position="162"/>
    </location>
</feature>
<evidence type="ECO:0000313" key="2">
    <source>
        <dbReference type="EMBL" id="KAK4883908.1"/>
    </source>
</evidence>
<protein>
    <submittedName>
        <fullName evidence="2">Uncharacterized protein</fullName>
    </submittedName>
</protein>
<comment type="caution">
    <text evidence="2">The sequence shown here is derived from an EMBL/GenBank/DDBJ whole genome shotgun (WGS) entry which is preliminary data.</text>
</comment>
<reference evidence="3" key="1">
    <citation type="submission" date="2023-01" db="EMBL/GenBank/DDBJ databases">
        <title>Key to firefly adult light organ development and bioluminescence: homeobox transcription factors regulate luciferase expression and transportation to peroxisome.</title>
        <authorList>
            <person name="Fu X."/>
        </authorList>
    </citation>
    <scope>NUCLEOTIDE SEQUENCE [LARGE SCALE GENOMIC DNA]</scope>
</reference>
<sequence>MQYEAISIIHIKPDIDDCVYQEVDDKGKFSIESDSDSPNKNPTEHYNSKTDVTDIIESRTIFEDMSHLELEEYSKTSVNSGSVFEINFNAGKIMSVKKLTLWFTENKNRLSADRMAQKPKRYYSDQELDKLFNGSDEFSGSEIEDCVETDRDSDNSRRHSDQIIKGPSYDYDDELDDLTPPLIVEKAQTFWIFGQGPGPVVLCSDASNIGSSLNSFLGDDKCGDYAKIITKLVHTFTRADKVVSTNDEEHARSKFLVDLLKLQSKLKSKVKQYTKLSQVNSSPLDISMTMSSTTIESNSSDESSDAEVSPSNVTQLPGQVSQVHHQLICLLYKSTPVSEWRFTKFSGDGKLLLNAILEIIEEPMYFKKCY</sequence>
<evidence type="ECO:0000313" key="3">
    <source>
        <dbReference type="Proteomes" id="UP001353858"/>
    </source>
</evidence>
<proteinExistence type="predicted"/>
<name>A0AAN7QLW7_9COLE</name>
<feature type="region of interest" description="Disordered" evidence="1">
    <location>
        <begin position="134"/>
        <end position="165"/>
    </location>
</feature>
<gene>
    <name evidence="2" type="ORF">RN001_000179</name>
</gene>
<organism evidence="2 3">
    <name type="scientific">Aquatica leii</name>
    <dbReference type="NCBI Taxonomy" id="1421715"/>
    <lineage>
        <taxon>Eukaryota</taxon>
        <taxon>Metazoa</taxon>
        <taxon>Ecdysozoa</taxon>
        <taxon>Arthropoda</taxon>
        <taxon>Hexapoda</taxon>
        <taxon>Insecta</taxon>
        <taxon>Pterygota</taxon>
        <taxon>Neoptera</taxon>
        <taxon>Endopterygota</taxon>
        <taxon>Coleoptera</taxon>
        <taxon>Polyphaga</taxon>
        <taxon>Elateriformia</taxon>
        <taxon>Elateroidea</taxon>
        <taxon>Lampyridae</taxon>
        <taxon>Luciolinae</taxon>
        <taxon>Aquatica</taxon>
    </lineage>
</organism>